<dbReference type="Gene3D" id="3.30.260.10">
    <property type="entry name" value="TCP-1-like chaperonin intermediate domain"/>
    <property type="match status" value="1"/>
</dbReference>
<keyword evidence="3" id="KW-0067">ATP-binding</keyword>
<dbReference type="Gene3D" id="1.10.560.10">
    <property type="entry name" value="GroEL-like equatorial domain"/>
    <property type="match status" value="1"/>
</dbReference>
<evidence type="ECO:0000256" key="2">
    <source>
        <dbReference type="ARBA" id="ARBA00022741"/>
    </source>
</evidence>
<gene>
    <name evidence="5" type="ORF">METZ01_LOCUS72030</name>
</gene>
<dbReference type="InterPro" id="IPR017998">
    <property type="entry name" value="Chaperone_TCP-1"/>
</dbReference>
<dbReference type="Pfam" id="PF00118">
    <property type="entry name" value="Cpn60_TCP1"/>
    <property type="match status" value="1"/>
</dbReference>
<evidence type="ECO:0000256" key="1">
    <source>
        <dbReference type="ARBA" id="ARBA00008020"/>
    </source>
</evidence>
<dbReference type="PRINTS" id="PR00304">
    <property type="entry name" value="TCOMPLEXTCP1"/>
</dbReference>
<dbReference type="PANTHER" id="PTHR11353">
    <property type="entry name" value="CHAPERONIN"/>
    <property type="match status" value="1"/>
</dbReference>
<protein>
    <recommendedName>
        <fullName evidence="6">Thermosome subunit</fullName>
    </recommendedName>
</protein>
<dbReference type="GO" id="GO:0005524">
    <property type="term" value="F:ATP binding"/>
    <property type="evidence" value="ECO:0007669"/>
    <property type="project" value="UniProtKB-KW"/>
</dbReference>
<dbReference type="InterPro" id="IPR002423">
    <property type="entry name" value="Cpn60/GroEL/TCP-1"/>
</dbReference>
<keyword evidence="2" id="KW-0547">Nucleotide-binding</keyword>
<dbReference type="Gene3D" id="3.50.7.10">
    <property type="entry name" value="GroEL"/>
    <property type="match status" value="1"/>
</dbReference>
<dbReference type="AlphaFoldDB" id="A0A381TT16"/>
<dbReference type="SUPFAM" id="SSF52029">
    <property type="entry name" value="GroEL apical domain-like"/>
    <property type="match status" value="1"/>
</dbReference>
<dbReference type="EMBL" id="UINC01005116">
    <property type="protein sequence ID" value="SVA19176.1"/>
    <property type="molecule type" value="Genomic_DNA"/>
</dbReference>
<dbReference type="InterPro" id="IPR027413">
    <property type="entry name" value="GROEL-like_equatorial_sf"/>
</dbReference>
<evidence type="ECO:0000313" key="5">
    <source>
        <dbReference type="EMBL" id="SVA19176.1"/>
    </source>
</evidence>
<dbReference type="GO" id="GO:0140662">
    <property type="term" value="F:ATP-dependent protein folding chaperone"/>
    <property type="evidence" value="ECO:0007669"/>
    <property type="project" value="InterPro"/>
</dbReference>
<dbReference type="SUPFAM" id="SSF54849">
    <property type="entry name" value="GroEL-intermediate domain like"/>
    <property type="match status" value="1"/>
</dbReference>
<sequence>MSEGAAKPPVEIVKPETKVTSGTDVQDKLISAARVFSDLLKPTFGPRGLDKMLYKTDGTTAITNDGAKIVAELMVKHPAAKMMVSMGNSQEEACGDGVTTTMLLCGSLLQEASNLLRKGLHPLTLVDGYRSAFAAAVEQMDRDTQSVSDERLAAVTETALRGKGAEAALDHFSPIITGALSILAANRDDAGAEHVAMFKTGTGGLRDSRLIRGVVINRRVLMDSLPNRLSDAKVAVLGGDLKIRSMTRDAEIQITNADQLDSFVDAEQTRKQALADAIIISGAGVVLCTGEVDRDILHHLADAEVLAVGELDESEIRNAADAVGANIVESILDIGATDLGVCGSLVWERREASDQVEDIIRIDDCPNPKVVTIEVGGGGETGTEEIIRGLHDALRATSLALSDGELLPGAGSIHARMAHAVRRASEAEPGRARLAMDAYARALETIPATLVENSGGDALDRILEMRAAAREDDGFVGITPEGGVGPADGVWHPRAVIEEGLESATDTAMSMLRIDQVISARGD</sequence>
<reference evidence="5" key="1">
    <citation type="submission" date="2018-05" db="EMBL/GenBank/DDBJ databases">
        <authorList>
            <person name="Lanie J.A."/>
            <person name="Ng W.-L."/>
            <person name="Kazmierczak K.M."/>
            <person name="Andrzejewski T.M."/>
            <person name="Davidsen T.M."/>
            <person name="Wayne K.J."/>
            <person name="Tettelin H."/>
            <person name="Glass J.I."/>
            <person name="Rusch D."/>
            <person name="Podicherti R."/>
            <person name="Tsui H.-C.T."/>
            <person name="Winkler M.E."/>
        </authorList>
    </citation>
    <scope>NUCLEOTIDE SEQUENCE</scope>
</reference>
<proteinExistence type="inferred from homology"/>
<dbReference type="SUPFAM" id="SSF48592">
    <property type="entry name" value="GroEL equatorial domain-like"/>
    <property type="match status" value="1"/>
</dbReference>
<dbReference type="InterPro" id="IPR027409">
    <property type="entry name" value="GroEL-like_apical_dom_sf"/>
</dbReference>
<evidence type="ECO:0008006" key="6">
    <source>
        <dbReference type="Google" id="ProtNLM"/>
    </source>
</evidence>
<evidence type="ECO:0000256" key="4">
    <source>
        <dbReference type="ARBA" id="ARBA00023186"/>
    </source>
</evidence>
<dbReference type="InterPro" id="IPR027410">
    <property type="entry name" value="TCP-1-like_intermed_sf"/>
</dbReference>
<organism evidence="5">
    <name type="scientific">marine metagenome</name>
    <dbReference type="NCBI Taxonomy" id="408172"/>
    <lineage>
        <taxon>unclassified sequences</taxon>
        <taxon>metagenomes</taxon>
        <taxon>ecological metagenomes</taxon>
    </lineage>
</organism>
<keyword evidence="4" id="KW-0143">Chaperone</keyword>
<evidence type="ECO:0000256" key="3">
    <source>
        <dbReference type="ARBA" id="ARBA00022840"/>
    </source>
</evidence>
<name>A0A381TT16_9ZZZZ</name>
<accession>A0A381TT16</accession>
<comment type="similarity">
    <text evidence="1">Belongs to the TCP-1 chaperonin family.</text>
</comment>